<dbReference type="AlphaFoldDB" id="A0A9N8E7F8"/>
<feature type="compositionally biased region" description="Basic and acidic residues" evidence="1">
    <location>
        <begin position="47"/>
        <end position="61"/>
    </location>
</feature>
<sequence length="93" mass="9943">AMEDPFARGVCDAVVITLSTGYAVGCLSALLLNTILPADDEEEITEAEGHDLLHKATKSVDDAESAEPSSDESEELAAVEPQEGYYTYEEFSA</sequence>
<dbReference type="OrthoDB" id="37270at2759"/>
<comment type="caution">
    <text evidence="2">The sequence shown here is derived from an EMBL/GenBank/DDBJ whole genome shotgun (WGS) entry which is preliminary data.</text>
</comment>
<feature type="region of interest" description="Disordered" evidence="1">
    <location>
        <begin position="46"/>
        <end position="84"/>
    </location>
</feature>
<evidence type="ECO:0000313" key="2">
    <source>
        <dbReference type="EMBL" id="CAB9514034.1"/>
    </source>
</evidence>
<reference evidence="2" key="1">
    <citation type="submission" date="2020-06" db="EMBL/GenBank/DDBJ databases">
        <authorList>
            <consortium name="Plant Systems Biology data submission"/>
        </authorList>
    </citation>
    <scope>NUCLEOTIDE SEQUENCE</scope>
    <source>
        <strain evidence="2">D6</strain>
    </source>
</reference>
<feature type="non-terminal residue" evidence="2">
    <location>
        <position position="1"/>
    </location>
</feature>
<proteinExistence type="predicted"/>
<accession>A0A9N8E7F8</accession>
<dbReference type="Proteomes" id="UP001153069">
    <property type="component" value="Unassembled WGS sequence"/>
</dbReference>
<name>A0A9N8E7F8_9STRA</name>
<dbReference type="EMBL" id="CAICTM010000627">
    <property type="protein sequence ID" value="CAB9514034.1"/>
    <property type="molecule type" value="Genomic_DNA"/>
</dbReference>
<gene>
    <name evidence="2" type="ORF">SEMRO_628_G177970.1</name>
</gene>
<evidence type="ECO:0000313" key="3">
    <source>
        <dbReference type="Proteomes" id="UP001153069"/>
    </source>
</evidence>
<protein>
    <submittedName>
        <fullName evidence="2">Uncharacterized protein</fullName>
    </submittedName>
</protein>
<organism evidence="2 3">
    <name type="scientific">Seminavis robusta</name>
    <dbReference type="NCBI Taxonomy" id="568900"/>
    <lineage>
        <taxon>Eukaryota</taxon>
        <taxon>Sar</taxon>
        <taxon>Stramenopiles</taxon>
        <taxon>Ochrophyta</taxon>
        <taxon>Bacillariophyta</taxon>
        <taxon>Bacillariophyceae</taxon>
        <taxon>Bacillariophycidae</taxon>
        <taxon>Naviculales</taxon>
        <taxon>Naviculaceae</taxon>
        <taxon>Seminavis</taxon>
    </lineage>
</organism>
<feature type="compositionally biased region" description="Acidic residues" evidence="1">
    <location>
        <begin position="62"/>
        <end position="77"/>
    </location>
</feature>
<evidence type="ECO:0000256" key="1">
    <source>
        <dbReference type="SAM" id="MobiDB-lite"/>
    </source>
</evidence>
<keyword evidence="3" id="KW-1185">Reference proteome</keyword>